<accession>A0A0D1UUU8</accession>
<proteinExistence type="predicted"/>
<protein>
    <recommendedName>
        <fullName evidence="5">ABC transporter</fullName>
    </recommendedName>
</protein>
<dbReference type="Proteomes" id="UP000037269">
    <property type="component" value="Unassembled WGS sequence"/>
</dbReference>
<organism evidence="1 3">
    <name type="scientific">Aneurinibacillus migulanus</name>
    <name type="common">Bacillus migulanus</name>
    <dbReference type="NCBI Taxonomy" id="47500"/>
    <lineage>
        <taxon>Bacteria</taxon>
        <taxon>Bacillati</taxon>
        <taxon>Bacillota</taxon>
        <taxon>Bacilli</taxon>
        <taxon>Bacillales</taxon>
        <taxon>Paenibacillaceae</taxon>
        <taxon>Aneurinibacillus group</taxon>
        <taxon>Aneurinibacillus</taxon>
    </lineage>
</organism>
<evidence type="ECO:0000313" key="4">
    <source>
        <dbReference type="Proteomes" id="UP000182836"/>
    </source>
</evidence>
<dbReference type="InterPro" id="IPR027417">
    <property type="entry name" value="P-loop_NTPase"/>
</dbReference>
<keyword evidence="3" id="KW-1185">Reference proteome</keyword>
<dbReference type="RefSeq" id="WP_043068584.1">
    <property type="nucleotide sequence ID" value="NZ_BJOA01000288.1"/>
</dbReference>
<evidence type="ECO:0000313" key="3">
    <source>
        <dbReference type="Proteomes" id="UP000037269"/>
    </source>
</evidence>
<dbReference type="Proteomes" id="UP000182836">
    <property type="component" value="Unassembled WGS sequence"/>
</dbReference>
<dbReference type="Gene3D" id="3.40.50.300">
    <property type="entry name" value="P-loop containing nucleotide triphosphate hydrolases"/>
    <property type="match status" value="1"/>
</dbReference>
<evidence type="ECO:0000313" key="1">
    <source>
        <dbReference type="EMBL" id="KON97094.1"/>
    </source>
</evidence>
<name>A0A0D1UUU8_ANEMI</name>
<dbReference type="AlphaFoldDB" id="A0A0D1UUU8"/>
<dbReference type="PATRIC" id="fig|47500.8.peg.4158"/>
<gene>
    <name evidence="1" type="ORF">AF333_18090</name>
    <name evidence="2" type="ORF">SAMN04487909_13654</name>
</gene>
<dbReference type="SUPFAM" id="SSF52540">
    <property type="entry name" value="P-loop containing nucleoside triphosphate hydrolases"/>
    <property type="match status" value="1"/>
</dbReference>
<dbReference type="STRING" id="47500.AF333_18090"/>
<reference evidence="1 3" key="1">
    <citation type="submission" date="2015-07" db="EMBL/GenBank/DDBJ databases">
        <title>Fjat-14205 dsm 2895.</title>
        <authorList>
            <person name="Liu B."/>
            <person name="Wang J."/>
            <person name="Zhu Y."/>
            <person name="Liu G."/>
            <person name="Chen Q."/>
            <person name="Chen Z."/>
            <person name="Lan J."/>
            <person name="Che J."/>
            <person name="Ge C."/>
            <person name="Shi H."/>
            <person name="Pan Z."/>
            <person name="Liu X."/>
        </authorList>
    </citation>
    <scope>NUCLEOTIDE SEQUENCE [LARGE SCALE GENOMIC DNA]</scope>
    <source>
        <strain evidence="1 3">DSM 2895</strain>
    </source>
</reference>
<dbReference type="GeneID" id="87589524"/>
<dbReference type="EMBL" id="FNED01000036">
    <property type="protein sequence ID" value="SDK03928.1"/>
    <property type="molecule type" value="Genomic_DNA"/>
</dbReference>
<evidence type="ECO:0000313" key="2">
    <source>
        <dbReference type="EMBL" id="SDK03928.1"/>
    </source>
</evidence>
<sequence length="217" mass="25185">MRRVMRPLLILDEPTANLDHHATQTLLEMLGTLKQNDTTLLISEHRLHPLPIADSFVYLEKDRIARIWTKDDFSRLAYEDVRSYGLRHTNMVSNGALHQSKERSAADPMLEGRKLAYCYKRNGEGIHDVDIELSNLCRIWFQIQAQKWWNVIYQFMSSLLMKRWSYNDTSGPFRRSLFANGVGTNPGNYSQPRRRSCCSEYIVFGVLGQAFIRGNRG</sequence>
<evidence type="ECO:0008006" key="5">
    <source>
        <dbReference type="Google" id="ProtNLM"/>
    </source>
</evidence>
<dbReference type="EMBL" id="LGUG01000004">
    <property type="protein sequence ID" value="KON97094.1"/>
    <property type="molecule type" value="Genomic_DNA"/>
</dbReference>
<reference evidence="2 4" key="2">
    <citation type="submission" date="2016-10" db="EMBL/GenBank/DDBJ databases">
        <authorList>
            <person name="de Groot N.N."/>
        </authorList>
    </citation>
    <scope>NUCLEOTIDE SEQUENCE [LARGE SCALE GENOMIC DNA]</scope>
    <source>
        <strain evidence="2 4">DSM 2895</strain>
    </source>
</reference>